<keyword evidence="1" id="KW-0732">Signal</keyword>
<evidence type="ECO:0000313" key="2">
    <source>
        <dbReference type="EMBL" id="SNB51578.1"/>
    </source>
</evidence>
<protein>
    <recommendedName>
        <fullName evidence="4">Lipoprotein</fullName>
    </recommendedName>
</protein>
<dbReference type="Proteomes" id="UP000197065">
    <property type="component" value="Unassembled WGS sequence"/>
</dbReference>
<dbReference type="OrthoDB" id="6847114at2"/>
<dbReference type="AlphaFoldDB" id="A0A212PX63"/>
<feature type="chain" id="PRO_5012329573" description="Lipoprotein" evidence="1">
    <location>
        <begin position="25"/>
        <end position="228"/>
    </location>
</feature>
<dbReference type="RefSeq" id="WP_088559444.1">
    <property type="nucleotide sequence ID" value="NZ_FYEH01000001.1"/>
</dbReference>
<dbReference type="PROSITE" id="PS51257">
    <property type="entry name" value="PROKAR_LIPOPROTEIN"/>
    <property type="match status" value="1"/>
</dbReference>
<feature type="signal peptide" evidence="1">
    <location>
        <begin position="1"/>
        <end position="24"/>
    </location>
</feature>
<evidence type="ECO:0000256" key="1">
    <source>
        <dbReference type="SAM" id="SignalP"/>
    </source>
</evidence>
<evidence type="ECO:0008006" key="4">
    <source>
        <dbReference type="Google" id="ProtNLM"/>
    </source>
</evidence>
<gene>
    <name evidence="2" type="ORF">SAMN07250955_101103</name>
</gene>
<evidence type="ECO:0000313" key="3">
    <source>
        <dbReference type="Proteomes" id="UP000197065"/>
    </source>
</evidence>
<sequence>MKLCLASISLFLVAAAVMPTAVSAGCGFGDINATNANVAIVEPAKLHFVEDDALVKGCPNESAGCQSKSYLVKGDVVLTGDAQGAYVCTGYVTANGKALNEWLPMAALETAPADVQRPRDWVGTWTMYDNDIVIQSKGNGFAIHGDAVWRGGSVHTGNLDGVASPVNGAIAFTVGDGETLPFEAGDELDCRVNMVRRGPYLLVRDNDQCGGANVTFTGFYRRSLLAKH</sequence>
<organism evidence="2 3">
    <name type="scientific">Arboricoccus pini</name>
    <dbReference type="NCBI Taxonomy" id="1963835"/>
    <lineage>
        <taxon>Bacteria</taxon>
        <taxon>Pseudomonadati</taxon>
        <taxon>Pseudomonadota</taxon>
        <taxon>Alphaproteobacteria</taxon>
        <taxon>Geminicoccales</taxon>
        <taxon>Geminicoccaceae</taxon>
        <taxon>Arboricoccus</taxon>
    </lineage>
</organism>
<reference evidence="2 3" key="1">
    <citation type="submission" date="2017-06" db="EMBL/GenBank/DDBJ databases">
        <authorList>
            <person name="Kim H.J."/>
            <person name="Triplett B.A."/>
        </authorList>
    </citation>
    <scope>NUCLEOTIDE SEQUENCE [LARGE SCALE GENOMIC DNA]</scope>
    <source>
        <strain evidence="2 3">B29T1</strain>
    </source>
</reference>
<proteinExistence type="predicted"/>
<accession>A0A212PX63</accession>
<keyword evidence="3" id="KW-1185">Reference proteome</keyword>
<dbReference type="EMBL" id="FYEH01000001">
    <property type="protein sequence ID" value="SNB51578.1"/>
    <property type="molecule type" value="Genomic_DNA"/>
</dbReference>
<name>A0A212PX63_9PROT</name>